<feature type="transmembrane region" description="Helical" evidence="3">
    <location>
        <begin position="129"/>
        <end position="159"/>
    </location>
</feature>
<organism evidence="5 6">
    <name type="scientific">Paenacidovorax caeni</name>
    <dbReference type="NCBI Taxonomy" id="343013"/>
    <lineage>
        <taxon>Bacteria</taxon>
        <taxon>Pseudomonadati</taxon>
        <taxon>Pseudomonadota</taxon>
        <taxon>Betaproteobacteria</taxon>
        <taxon>Burkholderiales</taxon>
        <taxon>Comamonadaceae</taxon>
        <taxon>Paenacidovorax</taxon>
    </lineage>
</organism>
<dbReference type="FunFam" id="3.30.70.270:FF:000001">
    <property type="entry name" value="Diguanylate cyclase domain protein"/>
    <property type="match status" value="1"/>
</dbReference>
<dbReference type="GO" id="GO:0005886">
    <property type="term" value="C:plasma membrane"/>
    <property type="evidence" value="ECO:0007669"/>
    <property type="project" value="TreeGrafter"/>
</dbReference>
<feature type="transmembrane region" description="Helical" evidence="3">
    <location>
        <begin position="94"/>
        <end position="117"/>
    </location>
</feature>
<evidence type="ECO:0000256" key="3">
    <source>
        <dbReference type="SAM" id="Phobius"/>
    </source>
</evidence>
<protein>
    <recommendedName>
        <fullName evidence="1">diguanylate cyclase</fullName>
        <ecNumber evidence="1">2.7.7.65</ecNumber>
    </recommendedName>
</protein>
<dbReference type="AlphaFoldDB" id="A0A1I7IN22"/>
<evidence type="ECO:0000313" key="6">
    <source>
        <dbReference type="Proteomes" id="UP000183656"/>
    </source>
</evidence>
<dbReference type="EC" id="2.7.7.65" evidence="1"/>
<gene>
    <name evidence="5" type="ORF">SAMN04489707_101779</name>
</gene>
<dbReference type="EMBL" id="FPBX01000017">
    <property type="protein sequence ID" value="SFU74284.1"/>
    <property type="molecule type" value="Genomic_DNA"/>
</dbReference>
<keyword evidence="3" id="KW-0472">Membrane</keyword>
<dbReference type="NCBIfam" id="TIGR00254">
    <property type="entry name" value="GGDEF"/>
    <property type="match status" value="1"/>
</dbReference>
<dbReference type="InterPro" id="IPR043128">
    <property type="entry name" value="Rev_trsase/Diguanyl_cyclase"/>
</dbReference>
<keyword evidence="3" id="KW-0812">Transmembrane</keyword>
<dbReference type="InterPro" id="IPR029787">
    <property type="entry name" value="Nucleotide_cyclase"/>
</dbReference>
<evidence type="ECO:0000259" key="4">
    <source>
        <dbReference type="PROSITE" id="PS50887"/>
    </source>
</evidence>
<dbReference type="Proteomes" id="UP000183656">
    <property type="component" value="Unassembled WGS sequence"/>
</dbReference>
<sequence>MDDTPPEQAPGMRQLRFADGLEHMFRRYHADAFLARMRWSLLVAAAVFLLFALLDAISLPEPVRTQVLALRLGLIMPTLALAGFATYLPRLRPWLQWTASAASLVCGLGVVGIIGVARAHAFPLPYEGIILVIFAVYFLTGLRFMPAMLCGWVTFVAYLGMEMLAGTPGHVLLYNAFFVGSANLIGTAGCYFLEYAVRQHFLSQRRLQEMAEKDFLTGLLNRRAFSARAASTWRQAQREKHAVGVAMMDVDYFKRYNDHYGHAAGDETLRQVAQVLGQHARRPLDIVARYGGEEFVGLWYDLSAQDMQALLERVRAGVAALDLPHAASDASPRVSISIGLAYLQPQPGEGIEDALRLADMALYQAKEQGRDRVVCKQPQGPGSTG</sequence>
<dbReference type="PANTHER" id="PTHR45138">
    <property type="entry name" value="REGULATORY COMPONENTS OF SENSORY TRANSDUCTION SYSTEM"/>
    <property type="match status" value="1"/>
</dbReference>
<keyword evidence="6" id="KW-1185">Reference proteome</keyword>
<name>A0A1I7IN22_9BURK</name>
<dbReference type="PROSITE" id="PS50887">
    <property type="entry name" value="GGDEF"/>
    <property type="match status" value="1"/>
</dbReference>
<dbReference type="SMART" id="SM00267">
    <property type="entry name" value="GGDEF"/>
    <property type="match status" value="1"/>
</dbReference>
<dbReference type="GO" id="GO:1902201">
    <property type="term" value="P:negative regulation of bacterial-type flagellum-dependent cell motility"/>
    <property type="evidence" value="ECO:0007669"/>
    <property type="project" value="TreeGrafter"/>
</dbReference>
<evidence type="ECO:0000313" key="5">
    <source>
        <dbReference type="EMBL" id="SFU74284.1"/>
    </source>
</evidence>
<dbReference type="CDD" id="cd01949">
    <property type="entry name" value="GGDEF"/>
    <property type="match status" value="1"/>
</dbReference>
<reference evidence="5 6" key="1">
    <citation type="submission" date="2016-10" db="EMBL/GenBank/DDBJ databases">
        <authorList>
            <person name="de Groot N.N."/>
        </authorList>
    </citation>
    <scope>NUCLEOTIDE SEQUENCE [LARGE SCALE GENOMIC DNA]</scope>
    <source>
        <strain evidence="5 6">R-24608</strain>
    </source>
</reference>
<feature type="transmembrane region" description="Helical" evidence="3">
    <location>
        <begin position="171"/>
        <end position="197"/>
    </location>
</feature>
<dbReference type="GO" id="GO:0043709">
    <property type="term" value="P:cell adhesion involved in single-species biofilm formation"/>
    <property type="evidence" value="ECO:0007669"/>
    <property type="project" value="TreeGrafter"/>
</dbReference>
<dbReference type="GO" id="GO:0052621">
    <property type="term" value="F:diguanylate cyclase activity"/>
    <property type="evidence" value="ECO:0007669"/>
    <property type="project" value="UniProtKB-EC"/>
</dbReference>
<comment type="catalytic activity">
    <reaction evidence="2">
        <text>2 GTP = 3',3'-c-di-GMP + 2 diphosphate</text>
        <dbReference type="Rhea" id="RHEA:24898"/>
        <dbReference type="ChEBI" id="CHEBI:33019"/>
        <dbReference type="ChEBI" id="CHEBI:37565"/>
        <dbReference type="ChEBI" id="CHEBI:58805"/>
        <dbReference type="EC" id="2.7.7.65"/>
    </reaction>
</comment>
<dbReference type="STRING" id="343013.SAMN04489707_101779"/>
<dbReference type="SUPFAM" id="SSF55073">
    <property type="entry name" value="Nucleotide cyclase"/>
    <property type="match status" value="1"/>
</dbReference>
<feature type="domain" description="GGDEF" evidence="4">
    <location>
        <begin position="241"/>
        <end position="378"/>
    </location>
</feature>
<dbReference type="InterPro" id="IPR050469">
    <property type="entry name" value="Diguanylate_Cyclase"/>
</dbReference>
<accession>A0A1I7IN22</accession>
<feature type="transmembrane region" description="Helical" evidence="3">
    <location>
        <begin position="37"/>
        <end position="56"/>
    </location>
</feature>
<keyword evidence="3" id="KW-1133">Transmembrane helix</keyword>
<dbReference type="PANTHER" id="PTHR45138:SF9">
    <property type="entry name" value="DIGUANYLATE CYCLASE DGCM-RELATED"/>
    <property type="match status" value="1"/>
</dbReference>
<evidence type="ECO:0000256" key="1">
    <source>
        <dbReference type="ARBA" id="ARBA00012528"/>
    </source>
</evidence>
<dbReference type="Gene3D" id="3.30.70.270">
    <property type="match status" value="1"/>
</dbReference>
<evidence type="ECO:0000256" key="2">
    <source>
        <dbReference type="ARBA" id="ARBA00034247"/>
    </source>
</evidence>
<dbReference type="InterPro" id="IPR000160">
    <property type="entry name" value="GGDEF_dom"/>
</dbReference>
<dbReference type="Pfam" id="PF00990">
    <property type="entry name" value="GGDEF"/>
    <property type="match status" value="1"/>
</dbReference>
<proteinExistence type="predicted"/>
<feature type="transmembrane region" description="Helical" evidence="3">
    <location>
        <begin position="68"/>
        <end position="88"/>
    </location>
</feature>